<accession>A0A5C6ZWK5</accession>
<organism evidence="2 3">
    <name type="scientific">Gillisia hiemivivida</name>
    <dbReference type="NCBI Taxonomy" id="291190"/>
    <lineage>
        <taxon>Bacteria</taxon>
        <taxon>Pseudomonadati</taxon>
        <taxon>Bacteroidota</taxon>
        <taxon>Flavobacteriia</taxon>
        <taxon>Flavobacteriales</taxon>
        <taxon>Flavobacteriaceae</taxon>
        <taxon>Gillisia</taxon>
    </lineage>
</organism>
<feature type="transmembrane region" description="Helical" evidence="1">
    <location>
        <begin position="117"/>
        <end position="137"/>
    </location>
</feature>
<dbReference type="EMBL" id="VORY01000003">
    <property type="protein sequence ID" value="TXD94692.1"/>
    <property type="molecule type" value="Genomic_DNA"/>
</dbReference>
<dbReference type="RefSeq" id="WP_146930024.1">
    <property type="nucleotide sequence ID" value="NZ_CBCSHZ010000012.1"/>
</dbReference>
<protein>
    <submittedName>
        <fullName evidence="2">Uncharacterized protein</fullName>
    </submittedName>
</protein>
<gene>
    <name evidence="2" type="ORF">ES724_04230</name>
</gene>
<proteinExistence type="predicted"/>
<feature type="transmembrane region" description="Helical" evidence="1">
    <location>
        <begin position="152"/>
        <end position="174"/>
    </location>
</feature>
<feature type="transmembrane region" description="Helical" evidence="1">
    <location>
        <begin position="67"/>
        <end position="83"/>
    </location>
</feature>
<evidence type="ECO:0000313" key="3">
    <source>
        <dbReference type="Proteomes" id="UP000321367"/>
    </source>
</evidence>
<evidence type="ECO:0000256" key="1">
    <source>
        <dbReference type="SAM" id="Phobius"/>
    </source>
</evidence>
<name>A0A5C6ZWK5_9FLAO</name>
<keyword evidence="3" id="KW-1185">Reference proteome</keyword>
<reference evidence="2 3" key="1">
    <citation type="submission" date="2019-08" db="EMBL/GenBank/DDBJ databases">
        <title>Genome sequence of Gillisia hiemivivida IC154 (type strain).</title>
        <authorList>
            <person name="Bowman J.P."/>
        </authorList>
    </citation>
    <scope>NUCLEOTIDE SEQUENCE [LARGE SCALE GENOMIC DNA]</scope>
    <source>
        <strain evidence="2 3">IC154</strain>
    </source>
</reference>
<keyword evidence="1" id="KW-1133">Transmembrane helix</keyword>
<dbReference type="Proteomes" id="UP000321367">
    <property type="component" value="Unassembled WGS sequence"/>
</dbReference>
<dbReference type="AlphaFoldDB" id="A0A5C6ZWK5"/>
<dbReference type="OrthoDB" id="1120468at2"/>
<keyword evidence="1" id="KW-0812">Transmembrane</keyword>
<feature type="transmembrane region" description="Helical" evidence="1">
    <location>
        <begin position="45"/>
        <end position="61"/>
    </location>
</feature>
<evidence type="ECO:0000313" key="2">
    <source>
        <dbReference type="EMBL" id="TXD94692.1"/>
    </source>
</evidence>
<sequence length="204" mass="23492">MEKSIENIWKEGFESNKSFKLPLVKDLYTSKSNLIIDKIKSTSKWDNISLIPMAIFLFGLFTYLDKLLLGIYVGALILSLFFLNKKMLKRVDAFNPNSNTYQYLINYDAQLKAIQKFYTKLLAIGPTVFIIPAYWMYFQGTPVMSGFMGLDIYFQILIIGVTAVLLSGLGVLSYKLSTHLFYGKLITRIEEIINDMQELEKLEM</sequence>
<comment type="caution">
    <text evidence="2">The sequence shown here is derived from an EMBL/GenBank/DDBJ whole genome shotgun (WGS) entry which is preliminary data.</text>
</comment>
<keyword evidence="1" id="KW-0472">Membrane</keyword>